<keyword evidence="3" id="KW-0732">Signal</keyword>
<dbReference type="EMBL" id="CP006272">
    <property type="protein sequence ID" value="AGZ45122.1"/>
    <property type="molecule type" value="Genomic_DNA"/>
</dbReference>
<dbReference type="Proteomes" id="UP000017746">
    <property type="component" value="Chromosome"/>
</dbReference>
<keyword evidence="2" id="KW-0472">Membrane</keyword>
<reference evidence="4 5" key="1">
    <citation type="journal article" date="2014" name="J. Biotechnol.">
        <title>Complete genome sequence of the actinobacterium Actinoplanes friuliensis HAG 010964, producer of the lipopeptide antibiotic friulimycin.</title>
        <authorList>
            <person name="Ruckert C."/>
            <person name="Szczepanowski R."/>
            <person name="Albersmeier A."/>
            <person name="Goesmann A."/>
            <person name="Fischer N."/>
            <person name="Steinkamper A."/>
            <person name="Puhler A."/>
            <person name="Biener R."/>
            <person name="Schwartz D."/>
            <person name="Kalinowski J."/>
        </authorList>
    </citation>
    <scope>NUCLEOTIDE SEQUENCE [LARGE SCALE GENOMIC DNA]</scope>
    <source>
        <strain evidence="4 5">DSM 7358</strain>
    </source>
</reference>
<organism evidence="4 5">
    <name type="scientific">Actinoplanes friuliensis DSM 7358</name>
    <dbReference type="NCBI Taxonomy" id="1246995"/>
    <lineage>
        <taxon>Bacteria</taxon>
        <taxon>Bacillati</taxon>
        <taxon>Actinomycetota</taxon>
        <taxon>Actinomycetes</taxon>
        <taxon>Micromonosporales</taxon>
        <taxon>Micromonosporaceae</taxon>
        <taxon>Actinoplanes</taxon>
    </lineage>
</organism>
<keyword evidence="2" id="KW-0812">Transmembrane</keyword>
<dbReference type="PATRIC" id="fig|1246995.3.peg.6944"/>
<feature type="signal peptide" evidence="3">
    <location>
        <begin position="1"/>
        <end position="26"/>
    </location>
</feature>
<protein>
    <submittedName>
        <fullName evidence="4">Uncharacterized protein</fullName>
    </submittedName>
</protein>
<evidence type="ECO:0000256" key="1">
    <source>
        <dbReference type="SAM" id="MobiDB-lite"/>
    </source>
</evidence>
<evidence type="ECO:0000313" key="4">
    <source>
        <dbReference type="EMBL" id="AGZ45122.1"/>
    </source>
</evidence>
<evidence type="ECO:0000256" key="2">
    <source>
        <dbReference type="SAM" id="Phobius"/>
    </source>
</evidence>
<evidence type="ECO:0000313" key="5">
    <source>
        <dbReference type="Proteomes" id="UP000017746"/>
    </source>
</evidence>
<dbReference type="AlphaFoldDB" id="U5W7Y9"/>
<dbReference type="KEGG" id="afs:AFR_34320"/>
<keyword evidence="5" id="KW-1185">Reference proteome</keyword>
<sequence>MHSSRLAAVVTLVVAALIAVAPAASAAPPAPADLSIYFVGPEEIARGQTAMFLFQAHTETSPRPENVRAVLTLPAGLTWESAEPGAVGCPSYPGEPNCSRNSGTCTPDATRTVVTCTADEADDIMRGTYSYNATVRASADVAVGTELTVKAEFTSDGVEATPENNTSTVTSTVILGSDLGITAVPPAAPVVPGEPVKFSLIVHNYGPGTISFFRVAESYGGDWYMGGSMTNEGTECVPDPGALVCEVTMDLASGEEVKLDHVMPTRVVDYFWGTKQGGGAHVHNNPDETSFDTTNNRTSFKFEFAKKPAGTPATTPAGDGTGGTGGTAAGGLPITGAAALPLALGGALLLLLGTGAVLLTRRRKPRAEQSRNGRGDIDL</sequence>
<dbReference type="HOGENOM" id="CLU_822912_0_0_11"/>
<dbReference type="STRING" id="1246995.AFR_34320"/>
<gene>
    <name evidence="4" type="ORF">AFR_34320</name>
</gene>
<feature type="compositionally biased region" description="Low complexity" evidence="1">
    <location>
        <begin position="308"/>
        <end position="318"/>
    </location>
</feature>
<name>U5W7Y9_9ACTN</name>
<accession>U5W7Y9</accession>
<feature type="transmembrane region" description="Helical" evidence="2">
    <location>
        <begin position="338"/>
        <end position="359"/>
    </location>
</feature>
<proteinExistence type="predicted"/>
<evidence type="ECO:0000256" key="3">
    <source>
        <dbReference type="SAM" id="SignalP"/>
    </source>
</evidence>
<keyword evidence="2" id="KW-1133">Transmembrane helix</keyword>
<feature type="chain" id="PRO_5004666172" evidence="3">
    <location>
        <begin position="27"/>
        <end position="379"/>
    </location>
</feature>
<dbReference type="eggNOG" id="ENOG5030RC6">
    <property type="taxonomic scope" value="Bacteria"/>
</dbReference>
<feature type="region of interest" description="Disordered" evidence="1">
    <location>
        <begin position="305"/>
        <end position="324"/>
    </location>
</feature>